<evidence type="ECO:0000313" key="2">
    <source>
        <dbReference type="Proteomes" id="UP001232148"/>
    </source>
</evidence>
<dbReference type="EMBL" id="MU842835">
    <property type="protein sequence ID" value="KAK2032030.1"/>
    <property type="molecule type" value="Genomic_DNA"/>
</dbReference>
<dbReference type="AlphaFoldDB" id="A0AAD9HMV7"/>
<reference evidence="1" key="1">
    <citation type="submission" date="2021-06" db="EMBL/GenBank/DDBJ databases">
        <title>Comparative genomics, transcriptomics and evolutionary studies reveal genomic signatures of adaptation to plant cell wall in hemibiotrophic fungi.</title>
        <authorList>
            <consortium name="DOE Joint Genome Institute"/>
            <person name="Baroncelli R."/>
            <person name="Diaz J.F."/>
            <person name="Benocci T."/>
            <person name="Peng M."/>
            <person name="Battaglia E."/>
            <person name="Haridas S."/>
            <person name="Andreopoulos W."/>
            <person name="Labutti K."/>
            <person name="Pangilinan J."/>
            <person name="Floch G.L."/>
            <person name="Makela M.R."/>
            <person name="Henrissat B."/>
            <person name="Grigoriev I.V."/>
            <person name="Crouch J.A."/>
            <person name="De Vries R.P."/>
            <person name="Sukno S.A."/>
            <person name="Thon M.R."/>
        </authorList>
    </citation>
    <scope>NUCLEOTIDE SEQUENCE</scope>
    <source>
        <strain evidence="1">MAFF235873</strain>
    </source>
</reference>
<gene>
    <name evidence="1" type="ORF">LX32DRAFT_238235</name>
</gene>
<keyword evidence="2" id="KW-1185">Reference proteome</keyword>
<protein>
    <submittedName>
        <fullName evidence="1">Uncharacterized protein</fullName>
    </submittedName>
</protein>
<proteinExistence type="predicted"/>
<name>A0AAD9HMV7_9PEZI</name>
<sequence>MRLLPLPFHPLPPSPLLPRGSLAERNAKNCRQGFRGPMTEPPDPIPTSGAFPCIVCLCSFRAHVELAASAFNTVPGWTPVPPVSSRHAQLSPRVPPRPPFSFSVKTGPDTCGCRLIAYIVSLCVPVRFFRGRDHIFRRRHGTDRTHLNRLYSQLYCLAPPSLPIVAKRAAWNNEGGLSCPAPSGSRSAATGRCRRRRIGKTRPHLREPYICASPRDRPRSTSTPCGMCCCAVVVV</sequence>
<dbReference type="Proteomes" id="UP001232148">
    <property type="component" value="Unassembled WGS sequence"/>
</dbReference>
<comment type="caution">
    <text evidence="1">The sequence shown here is derived from an EMBL/GenBank/DDBJ whole genome shotgun (WGS) entry which is preliminary data.</text>
</comment>
<evidence type="ECO:0000313" key="1">
    <source>
        <dbReference type="EMBL" id="KAK2032030.1"/>
    </source>
</evidence>
<organism evidence="1 2">
    <name type="scientific">Colletotrichum zoysiae</name>
    <dbReference type="NCBI Taxonomy" id="1216348"/>
    <lineage>
        <taxon>Eukaryota</taxon>
        <taxon>Fungi</taxon>
        <taxon>Dikarya</taxon>
        <taxon>Ascomycota</taxon>
        <taxon>Pezizomycotina</taxon>
        <taxon>Sordariomycetes</taxon>
        <taxon>Hypocreomycetidae</taxon>
        <taxon>Glomerellales</taxon>
        <taxon>Glomerellaceae</taxon>
        <taxon>Colletotrichum</taxon>
        <taxon>Colletotrichum graminicola species complex</taxon>
    </lineage>
</organism>
<accession>A0AAD9HMV7</accession>